<dbReference type="Gene3D" id="1.10.600.10">
    <property type="entry name" value="Farnesyl Diphosphate Synthase"/>
    <property type="match status" value="2"/>
</dbReference>
<comment type="cofactor">
    <cofactor evidence="1 4">
        <name>Mg(2+)</name>
        <dbReference type="ChEBI" id="CHEBI:18420"/>
    </cofactor>
</comment>
<keyword evidence="6" id="KW-1185">Reference proteome</keyword>
<dbReference type="SUPFAM" id="SSF48576">
    <property type="entry name" value="Terpenoid synthases"/>
    <property type="match status" value="1"/>
</dbReference>
<sequence length="295" mass="34163">MFKSFLGDITPLNPHWERVKLDSENYIIKFCQLSQRAAEKVRQCDFTYCCAIVYPHAPLDKFRTVSDWGNWVFPFDDRFDEGELGTDVQGARLEMDSLMSHLTESMEHYRHGVLTQVGRAARGDTPNKLEEMLRTRTQSIAGWPMYVLVEYAHGLNIPSDVFEHEVIKDLQQLAFDMIAICNDIISYRKEEMDAMPHNMVARCRINGLSAQQAFEMVGTMLDGRIARWDESLSRLPSWGSQVDPQVEEYIEAIRNLVRANLRYSFRGERYFGKEAAEVQKTRQLVVCAYPPYQNV</sequence>
<evidence type="ECO:0000313" key="5">
    <source>
        <dbReference type="EMBL" id="KAH0962216.1"/>
    </source>
</evidence>
<dbReference type="Proteomes" id="UP000824596">
    <property type="component" value="Unassembled WGS sequence"/>
</dbReference>
<name>A0A9P8MXQ7_9HYPO</name>
<dbReference type="GO" id="GO:0010333">
    <property type="term" value="F:terpene synthase activity"/>
    <property type="evidence" value="ECO:0007669"/>
    <property type="project" value="InterPro"/>
</dbReference>
<dbReference type="GO" id="GO:0046872">
    <property type="term" value="F:metal ion binding"/>
    <property type="evidence" value="ECO:0007669"/>
    <property type="project" value="UniProtKB-KW"/>
</dbReference>
<keyword evidence="4" id="KW-0479">Metal-binding</keyword>
<dbReference type="RefSeq" id="XP_044719729.1">
    <property type="nucleotide sequence ID" value="XM_044864789.1"/>
</dbReference>
<comment type="caution">
    <text evidence="5">The sequence shown here is derived from an EMBL/GenBank/DDBJ whole genome shotgun (WGS) entry which is preliminary data.</text>
</comment>
<gene>
    <name evidence="5" type="ORF">HRG_06318</name>
</gene>
<dbReference type="AlphaFoldDB" id="A0A9P8MXQ7"/>
<keyword evidence="3 4" id="KW-0460">Magnesium</keyword>
<dbReference type="GO" id="GO:0008299">
    <property type="term" value="P:isoprenoid biosynthetic process"/>
    <property type="evidence" value="ECO:0007669"/>
    <property type="project" value="UniProtKB-ARBA"/>
</dbReference>
<dbReference type="InterPro" id="IPR034686">
    <property type="entry name" value="Terpene_cyclase-like_2"/>
</dbReference>
<protein>
    <recommendedName>
        <fullName evidence="4">Terpene synthase</fullName>
        <ecNumber evidence="4">4.2.3.-</ecNumber>
    </recommendedName>
</protein>
<accession>A0A9P8MXQ7</accession>
<dbReference type="PANTHER" id="PTHR35201:SF4">
    <property type="entry name" value="BETA-PINACENE SYNTHASE-RELATED"/>
    <property type="match status" value="1"/>
</dbReference>
<evidence type="ECO:0000256" key="1">
    <source>
        <dbReference type="ARBA" id="ARBA00001946"/>
    </source>
</evidence>
<evidence type="ECO:0000313" key="6">
    <source>
        <dbReference type="Proteomes" id="UP000824596"/>
    </source>
</evidence>
<dbReference type="EMBL" id="JAIZPD010000006">
    <property type="protein sequence ID" value="KAH0962216.1"/>
    <property type="molecule type" value="Genomic_DNA"/>
</dbReference>
<organism evidence="5 6">
    <name type="scientific">Hirsutella rhossiliensis</name>
    <dbReference type="NCBI Taxonomy" id="111463"/>
    <lineage>
        <taxon>Eukaryota</taxon>
        <taxon>Fungi</taxon>
        <taxon>Dikarya</taxon>
        <taxon>Ascomycota</taxon>
        <taxon>Pezizomycotina</taxon>
        <taxon>Sordariomycetes</taxon>
        <taxon>Hypocreomycetidae</taxon>
        <taxon>Hypocreales</taxon>
        <taxon>Ophiocordycipitaceae</taxon>
        <taxon>Hirsutella</taxon>
    </lineage>
</organism>
<dbReference type="OrthoDB" id="6486656at2759"/>
<dbReference type="GeneID" id="68355447"/>
<dbReference type="EC" id="4.2.3.-" evidence="4"/>
<proteinExistence type="inferred from homology"/>
<dbReference type="PANTHER" id="PTHR35201">
    <property type="entry name" value="TERPENE SYNTHASE"/>
    <property type="match status" value="1"/>
</dbReference>
<comment type="similarity">
    <text evidence="2 4">Belongs to the terpene synthase family.</text>
</comment>
<evidence type="ECO:0000256" key="2">
    <source>
        <dbReference type="ARBA" id="ARBA00006333"/>
    </source>
</evidence>
<evidence type="ECO:0000256" key="4">
    <source>
        <dbReference type="RuleBase" id="RU366034"/>
    </source>
</evidence>
<dbReference type="Pfam" id="PF19086">
    <property type="entry name" value="Terpene_syn_C_2"/>
    <property type="match status" value="1"/>
</dbReference>
<dbReference type="InterPro" id="IPR008949">
    <property type="entry name" value="Isoprenoid_synthase_dom_sf"/>
</dbReference>
<evidence type="ECO:0000256" key="3">
    <source>
        <dbReference type="ARBA" id="ARBA00022842"/>
    </source>
</evidence>
<reference evidence="5" key="1">
    <citation type="submission" date="2021-09" db="EMBL/GenBank/DDBJ databases">
        <title>A high-quality genome of the endoparasitic fungus Hirsutella rhossiliensis with a comparison of Hirsutella genomes reveals transposable elements contributing to genome size variation.</title>
        <authorList>
            <person name="Lin R."/>
            <person name="Jiao Y."/>
            <person name="Sun X."/>
            <person name="Ling J."/>
            <person name="Xie B."/>
            <person name="Cheng X."/>
        </authorList>
    </citation>
    <scope>NUCLEOTIDE SEQUENCE</scope>
    <source>
        <strain evidence="5">HR02</strain>
    </source>
</reference>
<keyword evidence="4" id="KW-0456">Lyase</keyword>